<evidence type="ECO:0000259" key="4">
    <source>
        <dbReference type="PROSITE" id="PS50103"/>
    </source>
</evidence>
<keyword evidence="1" id="KW-0479">Metal-binding</keyword>
<keyword evidence="3" id="KW-0732">Signal</keyword>
<reference evidence="5 6" key="1">
    <citation type="submission" date="2024-08" db="EMBL/GenBank/DDBJ databases">
        <authorList>
            <person name="Cucini C."/>
            <person name="Frati F."/>
        </authorList>
    </citation>
    <scope>NUCLEOTIDE SEQUENCE [LARGE SCALE GENOMIC DNA]</scope>
</reference>
<gene>
    <name evidence="5" type="ORF">ODALV1_LOCUS10715</name>
</gene>
<evidence type="ECO:0000313" key="5">
    <source>
        <dbReference type="EMBL" id="CAL8101038.1"/>
    </source>
</evidence>
<feature type="compositionally biased region" description="Basic residues" evidence="2">
    <location>
        <begin position="556"/>
        <end position="565"/>
    </location>
</feature>
<dbReference type="Proteomes" id="UP001642540">
    <property type="component" value="Unassembled WGS sequence"/>
</dbReference>
<evidence type="ECO:0000256" key="3">
    <source>
        <dbReference type="SAM" id="SignalP"/>
    </source>
</evidence>
<evidence type="ECO:0000256" key="1">
    <source>
        <dbReference type="PROSITE-ProRule" id="PRU00723"/>
    </source>
</evidence>
<feature type="zinc finger region" description="C3H1-type" evidence="1">
    <location>
        <begin position="490"/>
        <end position="516"/>
    </location>
</feature>
<name>A0ABP1QLL8_9HEXA</name>
<proteinExistence type="predicted"/>
<feature type="domain" description="C3H1-type" evidence="4">
    <location>
        <begin position="490"/>
        <end position="516"/>
    </location>
</feature>
<feature type="zinc finger region" description="C3H1-type" evidence="1">
    <location>
        <begin position="434"/>
        <end position="464"/>
    </location>
</feature>
<feature type="domain" description="C3H1-type" evidence="4">
    <location>
        <begin position="434"/>
        <end position="464"/>
    </location>
</feature>
<dbReference type="PANTHER" id="PTHR46156">
    <property type="entry name" value="CCCH ZINGC FINGER"/>
    <property type="match status" value="1"/>
</dbReference>
<feature type="compositionally biased region" description="Basic and acidic residues" evidence="2">
    <location>
        <begin position="647"/>
        <end position="658"/>
    </location>
</feature>
<dbReference type="PROSITE" id="PS50103">
    <property type="entry name" value="ZF_C3H1"/>
    <property type="match status" value="2"/>
</dbReference>
<dbReference type="PANTHER" id="PTHR46156:SF1">
    <property type="entry name" value="ZINC FINGER CCCH DOMAIN-CONTAINING PROTEIN 3"/>
    <property type="match status" value="1"/>
</dbReference>
<sequence>MIRFFLYSLLLHLSDLISQNSESERAPFTLTNQTTLYNKNTIRYPDRSRRTLINRKQLPQYRNPFQYILTDQYVSQTFPNPRLRQAIPSSSPNAGVGMAMHDADTNSRDITLGSSVRNAFNPYVLKRVHPIVPPISSTKFANSSSHGNLNSLLVSNNELSTSSSMMSTIGSSVLSASGIGVRPHINPAHNAFSMLKEASCLAVYGNNSSNSSSIYNQSDTCSNANKLFGVSAPTTSNSSSCPKSASKPCTVRTKFKLDRRLKCTPIVSDGRRAGDIVQKTRLIKRYSMRLVSNYKPKFSKGSYFYRHSLKKSIAHFQKRSRISVGNDTRICRTGQRSVPGTGGKPKLIVSISGNKYISKKGGKSLKRVRSGSLAVVNISGSQFVRKNGGRSLNRLKGSFSLELKSLQPQPLNPGLRLAQRAVVKSKLTLSQRTWQKKRFCVFYSRFGECKTKEGGKCPYLHDRKQLLICPKFIVGKCTSTDCKLSHDLKLGRMPPCQFYNKSECSRQNCPYPHVKVTPVPKKNPSKTGKETEPENQKKNASPRRRKLSLKREKPSPKKLKQKKPKVSNSKEMKARYYEQSPDSQPTVSIIPRRFPKEVSPDSDISLNKKVEISANCLAPSNLSHHQSEGNASGESGRRSRLMSRISRLIEKTKKKESDAPDFLPFN</sequence>
<feature type="compositionally biased region" description="Polar residues" evidence="2">
    <location>
        <begin position="618"/>
        <end position="633"/>
    </location>
</feature>
<keyword evidence="6" id="KW-1185">Reference proteome</keyword>
<feature type="compositionally biased region" description="Basic and acidic residues" evidence="2">
    <location>
        <begin position="527"/>
        <end position="537"/>
    </location>
</feature>
<evidence type="ECO:0000313" key="6">
    <source>
        <dbReference type="Proteomes" id="UP001642540"/>
    </source>
</evidence>
<dbReference type="SMART" id="SM00356">
    <property type="entry name" value="ZnF_C3H1"/>
    <property type="match status" value="3"/>
</dbReference>
<organism evidence="5 6">
    <name type="scientific">Orchesella dallaii</name>
    <dbReference type="NCBI Taxonomy" id="48710"/>
    <lineage>
        <taxon>Eukaryota</taxon>
        <taxon>Metazoa</taxon>
        <taxon>Ecdysozoa</taxon>
        <taxon>Arthropoda</taxon>
        <taxon>Hexapoda</taxon>
        <taxon>Collembola</taxon>
        <taxon>Entomobryomorpha</taxon>
        <taxon>Entomobryoidea</taxon>
        <taxon>Orchesellidae</taxon>
        <taxon>Orchesellinae</taxon>
        <taxon>Orchesella</taxon>
    </lineage>
</organism>
<protein>
    <recommendedName>
        <fullName evidence="4">C3H1-type domain-containing protein</fullName>
    </recommendedName>
</protein>
<accession>A0ABP1QLL8</accession>
<comment type="caution">
    <text evidence="5">The sequence shown here is derived from an EMBL/GenBank/DDBJ whole genome shotgun (WGS) entry which is preliminary data.</text>
</comment>
<evidence type="ECO:0000256" key="2">
    <source>
        <dbReference type="SAM" id="MobiDB-lite"/>
    </source>
</evidence>
<feature type="region of interest" description="Disordered" evidence="2">
    <location>
        <begin position="515"/>
        <end position="602"/>
    </location>
</feature>
<dbReference type="Gene3D" id="4.10.1000.10">
    <property type="entry name" value="Zinc finger, CCCH-type"/>
    <property type="match status" value="1"/>
</dbReference>
<dbReference type="EMBL" id="CAXLJM020000033">
    <property type="protein sequence ID" value="CAL8101038.1"/>
    <property type="molecule type" value="Genomic_DNA"/>
</dbReference>
<feature type="chain" id="PRO_5046805955" description="C3H1-type domain-containing protein" evidence="3">
    <location>
        <begin position="20"/>
        <end position="666"/>
    </location>
</feature>
<dbReference type="InterPro" id="IPR000571">
    <property type="entry name" value="Znf_CCCH"/>
</dbReference>
<feature type="signal peptide" evidence="3">
    <location>
        <begin position="1"/>
        <end position="19"/>
    </location>
</feature>
<feature type="region of interest" description="Disordered" evidence="2">
    <location>
        <begin position="618"/>
        <end position="666"/>
    </location>
</feature>
<keyword evidence="1" id="KW-0862">Zinc</keyword>
<keyword evidence="1" id="KW-0863">Zinc-finger</keyword>